<dbReference type="OrthoDB" id="3352119at2"/>
<feature type="transmembrane region" description="Helical" evidence="1">
    <location>
        <begin position="238"/>
        <end position="262"/>
    </location>
</feature>
<dbReference type="GO" id="GO:0005886">
    <property type="term" value="C:plasma membrane"/>
    <property type="evidence" value="ECO:0007669"/>
    <property type="project" value="UniProtKB-SubCell"/>
</dbReference>
<dbReference type="Proteomes" id="UP000277671">
    <property type="component" value="Unassembled WGS sequence"/>
</dbReference>
<keyword evidence="3" id="KW-1185">Reference proteome</keyword>
<accession>A0A495JJX0</accession>
<feature type="transmembrane region" description="Helical" evidence="1">
    <location>
        <begin position="162"/>
        <end position="189"/>
    </location>
</feature>
<dbReference type="PANTHER" id="PTHR37305">
    <property type="entry name" value="INTEGRAL MEMBRANE PROTEIN-RELATED"/>
    <property type="match status" value="1"/>
</dbReference>
<reference evidence="2 3" key="1">
    <citation type="submission" date="2018-10" db="EMBL/GenBank/DDBJ databases">
        <title>Sequencing the genomes of 1000 actinobacteria strains.</title>
        <authorList>
            <person name="Klenk H.-P."/>
        </authorList>
    </citation>
    <scope>NUCLEOTIDE SEQUENCE [LARGE SCALE GENOMIC DNA]</scope>
    <source>
        <strain evidence="2 3">DSM 45175</strain>
    </source>
</reference>
<name>A0A495JJX0_9ACTN</name>
<proteinExistence type="predicted"/>
<dbReference type="PANTHER" id="PTHR37305:SF1">
    <property type="entry name" value="MEMBRANE PROTEIN"/>
    <property type="match status" value="1"/>
</dbReference>
<gene>
    <name evidence="2" type="ORF">BDK92_3209</name>
</gene>
<keyword evidence="1" id="KW-0472">Membrane</keyword>
<organism evidence="2 3">
    <name type="scientific">Micromonospora pisi</name>
    <dbReference type="NCBI Taxonomy" id="589240"/>
    <lineage>
        <taxon>Bacteria</taxon>
        <taxon>Bacillati</taxon>
        <taxon>Actinomycetota</taxon>
        <taxon>Actinomycetes</taxon>
        <taxon>Micromonosporales</taxon>
        <taxon>Micromonosporaceae</taxon>
        <taxon>Micromonospora</taxon>
    </lineage>
</organism>
<evidence type="ECO:0000313" key="3">
    <source>
        <dbReference type="Proteomes" id="UP000277671"/>
    </source>
</evidence>
<dbReference type="AlphaFoldDB" id="A0A495JJX0"/>
<keyword evidence="1" id="KW-0812">Transmembrane</keyword>
<dbReference type="EMBL" id="RBKT01000001">
    <property type="protein sequence ID" value="RKR88878.1"/>
    <property type="molecule type" value="Genomic_DNA"/>
</dbReference>
<dbReference type="RefSeq" id="WP_121157430.1">
    <property type="nucleotide sequence ID" value="NZ_RBKT01000001.1"/>
</dbReference>
<dbReference type="GO" id="GO:0140359">
    <property type="term" value="F:ABC-type transporter activity"/>
    <property type="evidence" value="ECO:0007669"/>
    <property type="project" value="InterPro"/>
</dbReference>
<dbReference type="Pfam" id="PF12679">
    <property type="entry name" value="ABC2_membrane_2"/>
    <property type="match status" value="1"/>
</dbReference>
<sequence length="336" mass="36576">MNLYTTELRRIFKRRLTRIMLVLLVLGLGGIAVAFTVNSHKVGPAQVAAAEARAEAEYQQQVKYHEESVRGCEAAKAVGAGTDRYPPDCGREWAPTRENFQAEWFMPYQFDFRAEFGVFISIFAGILALFGFVVGASYIGAEWHSGGMTNLLLWRPKRLTVLFTKLGALLTTLLGLSLVLGALWTAAFWLIGRFDGVTGKLTQGVWQSFALSGLRAVGLVLAVGAIAFGLASLGRHTAMALGVAVGVAVVSEIGIRTVMAIIGTPFGDRYVLSSYALAWFEKEWKLFDYNACNFQQGECTPGELVLTWQDSGLVFGVGTAIVLAAAIWAMRSRDVT</sequence>
<protein>
    <submittedName>
        <fullName evidence="2">ABC-type transport system involved in multi-copper enzyme maturation permease subunit</fullName>
    </submittedName>
</protein>
<keyword evidence="1" id="KW-1133">Transmembrane helix</keyword>
<feature type="transmembrane region" description="Helical" evidence="1">
    <location>
        <begin position="116"/>
        <end position="141"/>
    </location>
</feature>
<feature type="transmembrane region" description="Helical" evidence="1">
    <location>
        <begin position="209"/>
        <end position="231"/>
    </location>
</feature>
<feature type="transmembrane region" description="Helical" evidence="1">
    <location>
        <begin position="19"/>
        <end position="37"/>
    </location>
</feature>
<feature type="transmembrane region" description="Helical" evidence="1">
    <location>
        <begin position="312"/>
        <end position="330"/>
    </location>
</feature>
<evidence type="ECO:0000256" key="1">
    <source>
        <dbReference type="SAM" id="Phobius"/>
    </source>
</evidence>
<evidence type="ECO:0000313" key="2">
    <source>
        <dbReference type="EMBL" id="RKR88878.1"/>
    </source>
</evidence>
<comment type="caution">
    <text evidence="2">The sequence shown here is derived from an EMBL/GenBank/DDBJ whole genome shotgun (WGS) entry which is preliminary data.</text>
</comment>